<dbReference type="OrthoDB" id="9786503at2"/>
<accession>A0A323VH80</accession>
<evidence type="ECO:0000259" key="4">
    <source>
        <dbReference type="Pfam" id="PF07992"/>
    </source>
</evidence>
<dbReference type="Proteomes" id="UP000580718">
    <property type="component" value="Unassembled WGS sequence"/>
</dbReference>
<organism evidence="6 7">
    <name type="scientific">Modestobacter versicolor</name>
    <dbReference type="NCBI Taxonomy" id="429133"/>
    <lineage>
        <taxon>Bacteria</taxon>
        <taxon>Bacillati</taxon>
        <taxon>Actinomycetota</taxon>
        <taxon>Actinomycetes</taxon>
        <taxon>Geodermatophilales</taxon>
        <taxon>Geodermatophilaceae</taxon>
        <taxon>Modestobacter</taxon>
    </lineage>
</organism>
<evidence type="ECO:0000256" key="3">
    <source>
        <dbReference type="ARBA" id="ARBA00048132"/>
    </source>
</evidence>
<comment type="caution">
    <text evidence="6">The sequence shown here is derived from an EMBL/GenBank/DDBJ whole genome shotgun (WGS) entry which is preliminary data.</text>
</comment>
<sequence>MFDVLIIGGGVAGLSAALMLGRSHRDVCVLDAGRPRNAPAHRMHNVLTRDGTPPEEYRRAALADLGRYPAITIRSEETTGLTPTRAGFEATVASGRPVAGRRVLLATGLVDVLPPIPGMAELWGSSVFHCPYCHGWETNGQAVAVQGASPQRVRLALQLTRFTDDVVLCTDGAELTAPDDGVLGRAGVGVRPERLVELGARGSRLTELRFSDGGTLPRDALFVASSTRQRSALASGAGCALLPDGGIEVDEFGRTSVPGIYAAGDMAHRSTLPMPLASVTAAGAAGQVAAAVLDQDLLSDDFALPAPFPTATPR</sequence>
<name>A0A323VH80_9ACTN</name>
<dbReference type="GO" id="GO:0004791">
    <property type="term" value="F:thioredoxin-disulfide reductase (NADPH) activity"/>
    <property type="evidence" value="ECO:0007669"/>
    <property type="project" value="UniProtKB-EC"/>
</dbReference>
<dbReference type="PRINTS" id="PR00469">
    <property type="entry name" value="PNDRDTASEII"/>
</dbReference>
<dbReference type="Pfam" id="PF07992">
    <property type="entry name" value="Pyr_redox_2"/>
    <property type="match status" value="1"/>
</dbReference>
<dbReference type="PANTHER" id="PTHR48105">
    <property type="entry name" value="THIOREDOXIN REDUCTASE 1-RELATED-RELATED"/>
    <property type="match status" value="1"/>
</dbReference>
<reference evidence="5 8" key="2">
    <citation type="submission" date="2020-08" db="EMBL/GenBank/DDBJ databases">
        <title>Sequencing the genomes of 1000 actinobacteria strains.</title>
        <authorList>
            <person name="Klenk H.-P."/>
        </authorList>
    </citation>
    <scope>NUCLEOTIDE SEQUENCE [LARGE SCALE GENOMIC DNA]</scope>
    <source>
        <strain evidence="5 8">DSM 16678</strain>
    </source>
</reference>
<dbReference type="InterPro" id="IPR023753">
    <property type="entry name" value="FAD/NAD-binding_dom"/>
</dbReference>
<dbReference type="RefSeq" id="WP_110550422.1">
    <property type="nucleotide sequence ID" value="NZ_JACIBU010000001.1"/>
</dbReference>
<proteinExistence type="predicted"/>
<keyword evidence="2" id="KW-0560">Oxidoreductase</keyword>
<dbReference type="SUPFAM" id="SSF51905">
    <property type="entry name" value="FAD/NAD(P)-binding domain"/>
    <property type="match status" value="1"/>
</dbReference>
<evidence type="ECO:0000256" key="1">
    <source>
        <dbReference type="ARBA" id="ARBA00022630"/>
    </source>
</evidence>
<protein>
    <submittedName>
        <fullName evidence="6">NAD(P)/FAD-dependent oxidoreductase</fullName>
    </submittedName>
    <submittedName>
        <fullName evidence="5">Thioredoxin reductase</fullName>
    </submittedName>
</protein>
<dbReference type="PRINTS" id="PR00368">
    <property type="entry name" value="FADPNR"/>
</dbReference>
<dbReference type="Proteomes" id="UP000247602">
    <property type="component" value="Unassembled WGS sequence"/>
</dbReference>
<comment type="catalytic activity">
    <reaction evidence="3">
        <text>[thioredoxin]-dithiol + NADP(+) = [thioredoxin]-disulfide + NADPH + H(+)</text>
        <dbReference type="Rhea" id="RHEA:20345"/>
        <dbReference type="Rhea" id="RHEA-COMP:10698"/>
        <dbReference type="Rhea" id="RHEA-COMP:10700"/>
        <dbReference type="ChEBI" id="CHEBI:15378"/>
        <dbReference type="ChEBI" id="CHEBI:29950"/>
        <dbReference type="ChEBI" id="CHEBI:50058"/>
        <dbReference type="ChEBI" id="CHEBI:57783"/>
        <dbReference type="ChEBI" id="CHEBI:58349"/>
        <dbReference type="EC" id="1.8.1.9"/>
    </reaction>
</comment>
<evidence type="ECO:0000313" key="7">
    <source>
        <dbReference type="Proteomes" id="UP000247602"/>
    </source>
</evidence>
<reference evidence="6 7" key="1">
    <citation type="submission" date="2018-06" db="EMBL/GenBank/DDBJ databases">
        <title>Draft genome sequence of Modestobacter versicolor CP153-2.</title>
        <authorList>
            <person name="Gundlapally S.R."/>
        </authorList>
    </citation>
    <scope>NUCLEOTIDE SEQUENCE [LARGE SCALE GENOMIC DNA]</scope>
    <source>
        <strain evidence="6 7">CP153-2</strain>
    </source>
</reference>
<dbReference type="AlphaFoldDB" id="A0A323VH80"/>
<evidence type="ECO:0000313" key="6">
    <source>
        <dbReference type="EMBL" id="PZA23260.1"/>
    </source>
</evidence>
<dbReference type="InterPro" id="IPR050097">
    <property type="entry name" value="Ferredoxin-NADP_redctase_2"/>
</dbReference>
<evidence type="ECO:0000256" key="2">
    <source>
        <dbReference type="ARBA" id="ARBA00023002"/>
    </source>
</evidence>
<dbReference type="EMBL" id="JACIBU010000001">
    <property type="protein sequence ID" value="MBB3674672.1"/>
    <property type="molecule type" value="Genomic_DNA"/>
</dbReference>
<keyword evidence="1" id="KW-0285">Flavoprotein</keyword>
<gene>
    <name evidence="6" type="ORF">DMO24_00950</name>
    <name evidence="5" type="ORF">FHX36_000407</name>
</gene>
<evidence type="ECO:0000313" key="5">
    <source>
        <dbReference type="EMBL" id="MBB3674672.1"/>
    </source>
</evidence>
<feature type="domain" description="FAD/NAD(P)-binding" evidence="4">
    <location>
        <begin position="2"/>
        <end position="273"/>
    </location>
</feature>
<keyword evidence="7" id="KW-1185">Reference proteome</keyword>
<dbReference type="InterPro" id="IPR036188">
    <property type="entry name" value="FAD/NAD-bd_sf"/>
</dbReference>
<dbReference type="Gene3D" id="3.50.50.60">
    <property type="entry name" value="FAD/NAD(P)-binding domain"/>
    <property type="match status" value="2"/>
</dbReference>
<evidence type="ECO:0000313" key="8">
    <source>
        <dbReference type="Proteomes" id="UP000580718"/>
    </source>
</evidence>
<dbReference type="EMBL" id="QKNV01000009">
    <property type="protein sequence ID" value="PZA23260.1"/>
    <property type="molecule type" value="Genomic_DNA"/>
</dbReference>